<dbReference type="Proteomes" id="UP000215914">
    <property type="component" value="Unassembled WGS sequence"/>
</dbReference>
<name>A0A9K3EEA8_HELAN</name>
<protein>
    <submittedName>
        <fullName evidence="1">Uncharacterized protein</fullName>
    </submittedName>
</protein>
<dbReference type="Gramene" id="mRNA:HanXRQr2_Chr13g0565761">
    <property type="protein sequence ID" value="CDS:HanXRQr2_Chr13g0565761.1"/>
    <property type="gene ID" value="HanXRQr2_Chr13g0565761"/>
</dbReference>
<reference evidence="1" key="1">
    <citation type="journal article" date="2017" name="Nature">
        <title>The sunflower genome provides insights into oil metabolism, flowering and Asterid evolution.</title>
        <authorList>
            <person name="Badouin H."/>
            <person name="Gouzy J."/>
            <person name="Grassa C.J."/>
            <person name="Murat F."/>
            <person name="Staton S.E."/>
            <person name="Cottret L."/>
            <person name="Lelandais-Briere C."/>
            <person name="Owens G.L."/>
            <person name="Carrere S."/>
            <person name="Mayjonade B."/>
            <person name="Legrand L."/>
            <person name="Gill N."/>
            <person name="Kane N.C."/>
            <person name="Bowers J.E."/>
            <person name="Hubner S."/>
            <person name="Bellec A."/>
            <person name="Berard A."/>
            <person name="Berges H."/>
            <person name="Blanchet N."/>
            <person name="Boniface M.C."/>
            <person name="Brunel D."/>
            <person name="Catrice O."/>
            <person name="Chaidir N."/>
            <person name="Claudel C."/>
            <person name="Donnadieu C."/>
            <person name="Faraut T."/>
            <person name="Fievet G."/>
            <person name="Helmstetter N."/>
            <person name="King M."/>
            <person name="Knapp S.J."/>
            <person name="Lai Z."/>
            <person name="Le Paslier M.C."/>
            <person name="Lippi Y."/>
            <person name="Lorenzon L."/>
            <person name="Mandel J.R."/>
            <person name="Marage G."/>
            <person name="Marchand G."/>
            <person name="Marquand E."/>
            <person name="Bret-Mestries E."/>
            <person name="Morien E."/>
            <person name="Nambeesan S."/>
            <person name="Nguyen T."/>
            <person name="Pegot-Espagnet P."/>
            <person name="Pouilly N."/>
            <person name="Raftis F."/>
            <person name="Sallet E."/>
            <person name="Schiex T."/>
            <person name="Thomas J."/>
            <person name="Vandecasteele C."/>
            <person name="Vares D."/>
            <person name="Vear F."/>
            <person name="Vautrin S."/>
            <person name="Crespi M."/>
            <person name="Mangin B."/>
            <person name="Burke J.M."/>
            <person name="Salse J."/>
            <person name="Munos S."/>
            <person name="Vincourt P."/>
            <person name="Rieseberg L.H."/>
            <person name="Langlade N.B."/>
        </authorList>
    </citation>
    <scope>NUCLEOTIDE SEQUENCE</scope>
    <source>
        <tissue evidence="1">Leaves</tissue>
    </source>
</reference>
<sequence>MNNVSYVFIIWIICYVKHSTLINDYLKHVIVSHKLWINQIMSRSLIPLRVGV</sequence>
<reference evidence="1" key="2">
    <citation type="submission" date="2020-06" db="EMBL/GenBank/DDBJ databases">
        <title>Helianthus annuus Genome sequencing and assembly Release 2.</title>
        <authorList>
            <person name="Gouzy J."/>
            <person name="Langlade N."/>
            <person name="Munos S."/>
        </authorList>
    </citation>
    <scope>NUCLEOTIDE SEQUENCE</scope>
    <source>
        <tissue evidence="1">Leaves</tissue>
    </source>
</reference>
<evidence type="ECO:0000313" key="2">
    <source>
        <dbReference type="Proteomes" id="UP000215914"/>
    </source>
</evidence>
<proteinExistence type="predicted"/>
<dbReference type="AlphaFoldDB" id="A0A9K3EEA8"/>
<evidence type="ECO:0000313" key="1">
    <source>
        <dbReference type="EMBL" id="KAF5771509.1"/>
    </source>
</evidence>
<comment type="caution">
    <text evidence="1">The sequence shown here is derived from an EMBL/GenBank/DDBJ whole genome shotgun (WGS) entry which is preliminary data.</text>
</comment>
<organism evidence="1 2">
    <name type="scientific">Helianthus annuus</name>
    <name type="common">Common sunflower</name>
    <dbReference type="NCBI Taxonomy" id="4232"/>
    <lineage>
        <taxon>Eukaryota</taxon>
        <taxon>Viridiplantae</taxon>
        <taxon>Streptophyta</taxon>
        <taxon>Embryophyta</taxon>
        <taxon>Tracheophyta</taxon>
        <taxon>Spermatophyta</taxon>
        <taxon>Magnoliopsida</taxon>
        <taxon>eudicotyledons</taxon>
        <taxon>Gunneridae</taxon>
        <taxon>Pentapetalae</taxon>
        <taxon>asterids</taxon>
        <taxon>campanulids</taxon>
        <taxon>Asterales</taxon>
        <taxon>Asteraceae</taxon>
        <taxon>Asteroideae</taxon>
        <taxon>Heliantheae alliance</taxon>
        <taxon>Heliantheae</taxon>
        <taxon>Helianthus</taxon>
    </lineage>
</organism>
<accession>A0A9K3EEA8</accession>
<gene>
    <name evidence="1" type="ORF">HanXRQr2_Chr13g0565761</name>
</gene>
<keyword evidence="2" id="KW-1185">Reference proteome</keyword>
<dbReference type="EMBL" id="MNCJ02000328">
    <property type="protein sequence ID" value="KAF5771509.1"/>
    <property type="molecule type" value="Genomic_DNA"/>
</dbReference>